<dbReference type="EMBL" id="CAMXCT030002653">
    <property type="protein sequence ID" value="CAL4786890.1"/>
    <property type="molecule type" value="Genomic_DNA"/>
</dbReference>
<reference evidence="4 5" key="2">
    <citation type="submission" date="2024-05" db="EMBL/GenBank/DDBJ databases">
        <authorList>
            <person name="Chen Y."/>
            <person name="Shah S."/>
            <person name="Dougan E. K."/>
            <person name="Thang M."/>
            <person name="Chan C."/>
        </authorList>
    </citation>
    <scope>NUCLEOTIDE SEQUENCE [LARGE SCALE GENOMIC DNA]</scope>
</reference>
<organism evidence="3">
    <name type="scientific">Cladocopium goreaui</name>
    <dbReference type="NCBI Taxonomy" id="2562237"/>
    <lineage>
        <taxon>Eukaryota</taxon>
        <taxon>Sar</taxon>
        <taxon>Alveolata</taxon>
        <taxon>Dinophyceae</taxon>
        <taxon>Suessiales</taxon>
        <taxon>Symbiodiniaceae</taxon>
        <taxon>Cladocopium</taxon>
    </lineage>
</organism>
<dbReference type="Gene3D" id="1.10.443.10">
    <property type="entry name" value="Intergrase catalytic core"/>
    <property type="match status" value="1"/>
</dbReference>
<gene>
    <name evidence="3" type="ORF">C1SCF055_LOCUS25763</name>
</gene>
<dbReference type="InterPro" id="IPR011010">
    <property type="entry name" value="DNA_brk_join_enz"/>
</dbReference>
<dbReference type="InterPro" id="IPR013762">
    <property type="entry name" value="Integrase-like_cat_sf"/>
</dbReference>
<evidence type="ECO:0000313" key="4">
    <source>
        <dbReference type="EMBL" id="CAL4786890.1"/>
    </source>
</evidence>
<dbReference type="AlphaFoldDB" id="A0A9P1CZ64"/>
<dbReference type="EMBL" id="CAMXCT020002653">
    <property type="protein sequence ID" value="CAL1152953.1"/>
    <property type="molecule type" value="Genomic_DNA"/>
</dbReference>
<accession>A0A9P1CZ64</accession>
<sequence>MYSEVLHDRNGDLHAFYLGGPGGGLPRGVAAANVYGFAPMTVREYSNFMRIGRTQAAAERAARGIVPPPVAPPADPAAPAGAGAARAAAAAAGQLWVLGESIGQKKIGDIVDVPAGAPSLGDVALVQMVDSDGQTRVVTAFRVSADEVAQFCEDRVQQLRSCEACEGIDRIVADDIRTLAVKYGANGERRRGFKETVDEMTTTEMSDFPFEPRTCLPYLQAVQSIAESNFAQHLAWVQQSKIPEGSRAVYEDEALAQILDVAICYDCLCVSNLASFELLVRRRGIVVPALTEHVARKLHADAQIMKQKRKIEESKGRGKSGKPSKPAPKGAAEGALSALRAPVSGYSEPENGVGSVVNMDLSQMSLPDGQVAGVSLLDGLQGEVHSVVHNFEDFMLQDADTFMTLSDEISKVPPYNDPLLASRSGYINFLKHLFQCGVLSHTSTCRGRVGAFCVAKKPKVINNVLQNRQRLVLDCRQTNLSFRDPPMTELGSLAALGQMTLDPEDTLYMASADICDCFYAANLPPGLCSFFCFKSDVTAAEADFISGGVWEVSDGQRICPCISVLPMGFSWSCFLIQCLHDQATMRALQVDRSALVLDGQPPPSLGERDCIAMPYIDNVHSMSTNRARCQDGCDLICEELKSLGFDLHEETPASTQLSTLGGFIDGVKGEVRATSQRMWRVSIAFSYIAHAVVSPKLVQKLMGHAMTICIMNRCGMCIFRKLYDFIEKGETRRLSSSERDEALNFVGFIPLLYSDLRLPWSDTLTCTDASPEGYGICESSCAVQEAKNLGEWCERWRFKTAKLGKWRDCSEHITIKEGRALVLALRRSARVLTRNVAILPLCQKPTSRVIPKKEVIVHKKTQRSLSRASLVTTEKNVAKKATLKRLLPSEWPVSAVKKRACRSIQGVKKDITLDEDSVGTRAQTQRMTVLEQKSISKECRGQYAQYLEKFKAFCRESAVQWPLSTEEADLVMADYMDVMFIEKRAAHEGEKTLAAYEFQFMKHKGLMVRSRRALRGWRKITPATSRLPLPQIIMAGIAMEMVAANLKSMAVMTMIAFHMYLRPGEALELCKRHIVPPVRMAGNQFAWVNIIIRDQIGQKPDKVGVYDNSLPFDVKEHQWIGQQALSLAKALKSPNDRLFTFTMEEFRKTFTRLGAKLGVMNLHPYQLRHGGATQDLTSHVRDFNGVKSRGRWKTDSSVRRYAKVGRVQQLLNQLPDSSRSFCLWSHKNLEKVCTGRCPPRTVSA</sequence>
<dbReference type="InterPro" id="IPR043502">
    <property type="entry name" value="DNA/RNA_pol_sf"/>
</dbReference>
<evidence type="ECO:0000313" key="3">
    <source>
        <dbReference type="EMBL" id="CAI3999578.1"/>
    </source>
</evidence>
<comment type="caution">
    <text evidence="3">The sequence shown here is derived from an EMBL/GenBank/DDBJ whole genome shotgun (WGS) entry which is preliminary data.</text>
</comment>
<dbReference type="SUPFAM" id="SSF56672">
    <property type="entry name" value="DNA/RNA polymerases"/>
    <property type="match status" value="1"/>
</dbReference>
<evidence type="ECO:0000256" key="2">
    <source>
        <dbReference type="SAM" id="MobiDB-lite"/>
    </source>
</evidence>
<reference evidence="3" key="1">
    <citation type="submission" date="2022-10" db="EMBL/GenBank/DDBJ databases">
        <authorList>
            <person name="Chen Y."/>
            <person name="Dougan E. K."/>
            <person name="Chan C."/>
            <person name="Rhodes N."/>
            <person name="Thang M."/>
        </authorList>
    </citation>
    <scope>NUCLEOTIDE SEQUENCE</scope>
</reference>
<proteinExistence type="predicted"/>
<keyword evidence="1" id="KW-0233">DNA recombination</keyword>
<feature type="region of interest" description="Disordered" evidence="2">
    <location>
        <begin position="307"/>
        <end position="333"/>
    </location>
</feature>
<keyword evidence="5" id="KW-1185">Reference proteome</keyword>
<feature type="compositionally biased region" description="Low complexity" evidence="2">
    <location>
        <begin position="323"/>
        <end position="333"/>
    </location>
</feature>
<protein>
    <submittedName>
        <fullName evidence="4">Alpha-amylase</fullName>
    </submittedName>
</protein>
<dbReference type="OrthoDB" id="414118at2759"/>
<dbReference type="GO" id="GO:0015074">
    <property type="term" value="P:DNA integration"/>
    <property type="evidence" value="ECO:0007669"/>
    <property type="project" value="InterPro"/>
</dbReference>
<dbReference type="EMBL" id="CAMXCT010002653">
    <property type="protein sequence ID" value="CAI3999578.1"/>
    <property type="molecule type" value="Genomic_DNA"/>
</dbReference>
<evidence type="ECO:0000256" key="1">
    <source>
        <dbReference type="ARBA" id="ARBA00023172"/>
    </source>
</evidence>
<evidence type="ECO:0000313" key="5">
    <source>
        <dbReference type="Proteomes" id="UP001152797"/>
    </source>
</evidence>
<name>A0A9P1CZ64_9DINO</name>
<dbReference type="Proteomes" id="UP001152797">
    <property type="component" value="Unassembled WGS sequence"/>
</dbReference>
<dbReference type="SUPFAM" id="SSF56349">
    <property type="entry name" value="DNA breaking-rejoining enzymes"/>
    <property type="match status" value="1"/>
</dbReference>
<dbReference type="GO" id="GO:0003677">
    <property type="term" value="F:DNA binding"/>
    <property type="evidence" value="ECO:0007669"/>
    <property type="project" value="InterPro"/>
</dbReference>
<dbReference type="GO" id="GO:0006310">
    <property type="term" value="P:DNA recombination"/>
    <property type="evidence" value="ECO:0007669"/>
    <property type="project" value="UniProtKB-KW"/>
</dbReference>